<feature type="transmembrane region" description="Helical" evidence="1">
    <location>
        <begin position="203"/>
        <end position="227"/>
    </location>
</feature>
<dbReference type="Proteomes" id="UP000019364">
    <property type="component" value="Unassembled WGS sequence"/>
</dbReference>
<feature type="transmembrane region" description="Helical" evidence="1">
    <location>
        <begin position="101"/>
        <end position="127"/>
    </location>
</feature>
<keyword evidence="3" id="KW-1185">Reference proteome</keyword>
<accession>W7Z091</accession>
<reference evidence="2 3" key="1">
    <citation type="journal article" date="2014" name="Genome Announc.">
        <title>Draft Genome Sequence of Paenibacillus pini JCM 16418T, Isolated from the Rhizosphere of Pine Tree.</title>
        <authorList>
            <person name="Yuki M."/>
            <person name="Oshima K."/>
            <person name="Suda W."/>
            <person name="Oshida Y."/>
            <person name="Kitamura K."/>
            <person name="Iida Y."/>
            <person name="Hattori M."/>
            <person name="Ohkuma M."/>
        </authorList>
    </citation>
    <scope>NUCLEOTIDE SEQUENCE [LARGE SCALE GENOMIC DNA]</scope>
    <source>
        <strain evidence="2 3">JCM 16418</strain>
    </source>
</reference>
<dbReference type="RefSeq" id="WP_036652688.1">
    <property type="nucleotide sequence ID" value="NZ_BAVZ01000022.1"/>
</dbReference>
<comment type="caution">
    <text evidence="2">The sequence shown here is derived from an EMBL/GenBank/DDBJ whole genome shotgun (WGS) entry which is preliminary data.</text>
</comment>
<sequence>MIGMILRRELSDLRSQRAMVVMIFVFGVLLPVAAAWYLGSALTADSTLDESIYMWRAVAVLMCFMPSFLPAALSATNLAGEFEMRTLVPLLATPISNRALFLGKMFSILLPALSVVLLSQMIFYIATHNVEQLTDGASWRFYAILATATIGYYFLVVAIGFMVAYKVREIRNSQQYGALIMMPIMLGSMVGLGYSVVKLNLDHILYVTLPLCIIIVILAITLVPTLWNRSKLAERF</sequence>
<dbReference type="EMBL" id="BAVZ01000022">
    <property type="protein sequence ID" value="GAF10366.1"/>
    <property type="molecule type" value="Genomic_DNA"/>
</dbReference>
<name>W7Z091_9BACL</name>
<dbReference type="AlphaFoldDB" id="W7Z091"/>
<gene>
    <name evidence="2" type="ORF">JCM16418_4552</name>
</gene>
<feature type="transmembrane region" description="Helical" evidence="1">
    <location>
        <begin position="139"/>
        <end position="164"/>
    </location>
</feature>
<keyword evidence="1" id="KW-0812">Transmembrane</keyword>
<keyword evidence="1" id="KW-1133">Transmembrane helix</keyword>
<feature type="transmembrane region" description="Helical" evidence="1">
    <location>
        <begin position="58"/>
        <end position="80"/>
    </location>
</feature>
<protein>
    <submittedName>
        <fullName evidence="2">ABC transporter permease protein</fullName>
    </submittedName>
</protein>
<dbReference type="PANTHER" id="PTHR43471">
    <property type="entry name" value="ABC TRANSPORTER PERMEASE"/>
    <property type="match status" value="1"/>
</dbReference>
<feature type="transmembrane region" description="Helical" evidence="1">
    <location>
        <begin position="176"/>
        <end position="197"/>
    </location>
</feature>
<evidence type="ECO:0000313" key="2">
    <source>
        <dbReference type="EMBL" id="GAF10366.1"/>
    </source>
</evidence>
<proteinExistence type="predicted"/>
<dbReference type="eggNOG" id="COG1668">
    <property type="taxonomic scope" value="Bacteria"/>
</dbReference>
<dbReference type="Pfam" id="PF12730">
    <property type="entry name" value="ABC2_membrane_4"/>
    <property type="match status" value="1"/>
</dbReference>
<evidence type="ECO:0000313" key="3">
    <source>
        <dbReference type="Proteomes" id="UP000019364"/>
    </source>
</evidence>
<keyword evidence="1" id="KW-0472">Membrane</keyword>
<dbReference type="STRING" id="1236976.JCM16418_4552"/>
<organism evidence="2 3">
    <name type="scientific">Paenibacillus pini JCM 16418</name>
    <dbReference type="NCBI Taxonomy" id="1236976"/>
    <lineage>
        <taxon>Bacteria</taxon>
        <taxon>Bacillati</taxon>
        <taxon>Bacillota</taxon>
        <taxon>Bacilli</taxon>
        <taxon>Bacillales</taxon>
        <taxon>Paenibacillaceae</taxon>
        <taxon>Paenibacillus</taxon>
    </lineage>
</organism>
<evidence type="ECO:0000256" key="1">
    <source>
        <dbReference type="SAM" id="Phobius"/>
    </source>
</evidence>
<feature type="transmembrane region" description="Helical" evidence="1">
    <location>
        <begin position="20"/>
        <end position="38"/>
    </location>
</feature>
<dbReference type="PANTHER" id="PTHR43471:SF1">
    <property type="entry name" value="ABC TRANSPORTER PERMEASE PROTEIN NOSY-RELATED"/>
    <property type="match status" value="1"/>
</dbReference>